<feature type="region of interest" description="Disordered" evidence="10">
    <location>
        <begin position="1830"/>
        <end position="1852"/>
    </location>
</feature>
<dbReference type="Pfam" id="PF08659">
    <property type="entry name" value="KR"/>
    <property type="match status" value="2"/>
</dbReference>
<dbReference type="FunFam" id="1.10.1200.10:FF:000007">
    <property type="entry name" value="Probable polyketide synthase pks17"/>
    <property type="match status" value="2"/>
</dbReference>
<dbReference type="Gene3D" id="3.40.50.11460">
    <property type="match status" value="1"/>
</dbReference>
<dbReference type="GO" id="GO:0016491">
    <property type="term" value="F:oxidoreductase activity"/>
    <property type="evidence" value="ECO:0007669"/>
    <property type="project" value="InterPro"/>
</dbReference>
<feature type="region of interest" description="N-terminal hotdog fold" evidence="9">
    <location>
        <begin position="981"/>
        <end position="1158"/>
    </location>
</feature>
<feature type="region of interest" description="Disordered" evidence="10">
    <location>
        <begin position="1085"/>
        <end position="1145"/>
    </location>
</feature>
<dbReference type="Gene3D" id="3.40.47.10">
    <property type="match status" value="2"/>
</dbReference>
<dbReference type="Pfam" id="PF16197">
    <property type="entry name" value="KAsynt_C_assoc"/>
    <property type="match status" value="2"/>
</dbReference>
<evidence type="ECO:0000256" key="10">
    <source>
        <dbReference type="SAM" id="MobiDB-lite"/>
    </source>
</evidence>
<evidence type="ECO:0000313" key="15">
    <source>
        <dbReference type="EMBL" id="ANZ52461.1"/>
    </source>
</evidence>
<dbReference type="EMBL" id="KX263301">
    <property type="protein sequence ID" value="ANZ52461.1"/>
    <property type="molecule type" value="Genomic_DNA"/>
</dbReference>
<dbReference type="InterPro" id="IPR018201">
    <property type="entry name" value="Ketoacyl_synth_AS"/>
</dbReference>
<dbReference type="InterPro" id="IPR014031">
    <property type="entry name" value="Ketoacyl_synth_C"/>
</dbReference>
<dbReference type="GO" id="GO:0004312">
    <property type="term" value="F:fatty acid synthase activity"/>
    <property type="evidence" value="ECO:0007669"/>
    <property type="project" value="TreeGrafter"/>
</dbReference>
<dbReference type="Gene3D" id="3.40.50.720">
    <property type="entry name" value="NAD(P)-binding Rossmann-like Domain"/>
    <property type="match status" value="2"/>
</dbReference>
<keyword evidence="4" id="KW-0597">Phosphoprotein</keyword>
<dbReference type="PANTHER" id="PTHR43775">
    <property type="entry name" value="FATTY ACID SYNTHASE"/>
    <property type="match status" value="1"/>
</dbReference>
<dbReference type="Pfam" id="PF00109">
    <property type="entry name" value="ketoacyl-synt"/>
    <property type="match status" value="2"/>
</dbReference>
<evidence type="ECO:0000313" key="14">
    <source>
        <dbReference type="EMBL" id="AAO65798.1"/>
    </source>
</evidence>
<feature type="domain" description="PKS/mFAS DH" evidence="13">
    <location>
        <begin position="981"/>
        <end position="1331"/>
    </location>
</feature>
<dbReference type="Pfam" id="PF08240">
    <property type="entry name" value="ADH_N"/>
    <property type="match status" value="1"/>
</dbReference>
<dbReference type="InterPro" id="IPR015083">
    <property type="entry name" value="NorB/c/GfsB-D-like_docking"/>
</dbReference>
<dbReference type="InterPro" id="IPR013968">
    <property type="entry name" value="PKS_KR"/>
</dbReference>
<dbReference type="Gene3D" id="3.40.366.10">
    <property type="entry name" value="Malonyl-Coenzyme A Acyl Carrier Protein, domain 2"/>
    <property type="match status" value="2"/>
</dbReference>
<dbReference type="PROSITE" id="PS50075">
    <property type="entry name" value="CARRIER"/>
    <property type="match status" value="2"/>
</dbReference>
<dbReference type="SMART" id="SM00826">
    <property type="entry name" value="PKS_DH"/>
    <property type="match status" value="2"/>
</dbReference>
<feature type="domain" description="Carrier" evidence="11">
    <location>
        <begin position="3966"/>
        <end position="4044"/>
    </location>
</feature>
<evidence type="ECO:0000256" key="5">
    <source>
        <dbReference type="ARBA" id="ARBA00022679"/>
    </source>
</evidence>
<dbReference type="SMART" id="SM00822">
    <property type="entry name" value="PKS_KR"/>
    <property type="match status" value="2"/>
</dbReference>
<feature type="compositionally biased region" description="Low complexity" evidence="10">
    <location>
        <begin position="1955"/>
        <end position="1967"/>
    </location>
</feature>
<dbReference type="Gene3D" id="1.10.1200.10">
    <property type="entry name" value="ACP-like"/>
    <property type="match status" value="2"/>
</dbReference>
<reference evidence="14" key="1">
    <citation type="thesis" date="1999" institute="University of Cambridge">
        <title>The gene cluster for monensin biosynthesis.</title>
        <authorList>
            <person name="Oliynyk M."/>
        </authorList>
    </citation>
    <scope>NUCLEOTIDE SEQUENCE</scope>
    <source>
        <strain evidence="14">ATCC15413</strain>
    </source>
</reference>
<organism evidence="14">
    <name type="scientific">Streptomyces virginiae</name>
    <name type="common">Streptomyces cinnamonensis</name>
    <dbReference type="NCBI Taxonomy" id="1961"/>
    <lineage>
        <taxon>Bacteria</taxon>
        <taxon>Bacillati</taxon>
        <taxon>Actinomycetota</taxon>
        <taxon>Actinomycetes</taxon>
        <taxon>Kitasatosporales</taxon>
        <taxon>Streptomycetaceae</taxon>
        <taxon>Streptomyces</taxon>
    </lineage>
</organism>
<dbReference type="InterPro" id="IPR020806">
    <property type="entry name" value="PKS_PP-bd"/>
</dbReference>
<evidence type="ECO:0000256" key="8">
    <source>
        <dbReference type="ARBA" id="ARBA00023315"/>
    </source>
</evidence>
<dbReference type="Gene3D" id="3.30.70.3290">
    <property type="match status" value="2"/>
</dbReference>
<evidence type="ECO:0000256" key="2">
    <source>
        <dbReference type="ARBA" id="ARBA00004792"/>
    </source>
</evidence>
<dbReference type="Pfam" id="PF21089">
    <property type="entry name" value="PKS_DH_N"/>
    <property type="match status" value="2"/>
</dbReference>
<dbReference type="InterPro" id="IPR016035">
    <property type="entry name" value="Acyl_Trfase/lysoPLipase"/>
</dbReference>
<feature type="compositionally biased region" description="Gly residues" evidence="10">
    <location>
        <begin position="1115"/>
        <end position="1126"/>
    </location>
</feature>
<dbReference type="SUPFAM" id="SSF101173">
    <property type="entry name" value="Docking domain B of the erythromycin polyketide synthase (DEBS)"/>
    <property type="match status" value="1"/>
</dbReference>
<dbReference type="InterPro" id="IPR020843">
    <property type="entry name" value="ER"/>
</dbReference>
<evidence type="ECO:0000256" key="1">
    <source>
        <dbReference type="ARBA" id="ARBA00001957"/>
    </source>
</evidence>
<dbReference type="InterPro" id="IPR032821">
    <property type="entry name" value="PKS_assoc"/>
</dbReference>
<dbReference type="GO" id="GO:0033068">
    <property type="term" value="P:macrolide biosynthetic process"/>
    <property type="evidence" value="ECO:0007669"/>
    <property type="project" value="UniProtKB-ARBA"/>
</dbReference>
<dbReference type="SMART" id="SM00829">
    <property type="entry name" value="PKS_ER"/>
    <property type="match status" value="1"/>
</dbReference>
<evidence type="ECO:0000256" key="9">
    <source>
        <dbReference type="PROSITE-ProRule" id="PRU01363"/>
    </source>
</evidence>
<dbReference type="SMART" id="SM00823">
    <property type="entry name" value="PKS_PP"/>
    <property type="match status" value="2"/>
</dbReference>
<dbReference type="CDD" id="cd00833">
    <property type="entry name" value="PKS"/>
    <property type="match status" value="2"/>
</dbReference>
<dbReference type="InterPro" id="IPR014030">
    <property type="entry name" value="Ketoacyl_synth_N"/>
</dbReference>
<dbReference type="Pfam" id="PF22953">
    <property type="entry name" value="SpnB_Rossmann"/>
    <property type="match status" value="2"/>
</dbReference>
<dbReference type="EMBL" id="AF440781">
    <property type="protein sequence ID" value="AAO65798.1"/>
    <property type="molecule type" value="Genomic_DNA"/>
</dbReference>
<feature type="region of interest" description="C-terminal hotdog fold" evidence="9">
    <location>
        <begin position="3011"/>
        <end position="3151"/>
    </location>
</feature>
<dbReference type="InterPro" id="IPR016039">
    <property type="entry name" value="Thiolase-like"/>
</dbReference>
<feature type="compositionally biased region" description="Low complexity" evidence="10">
    <location>
        <begin position="1833"/>
        <end position="1852"/>
    </location>
</feature>
<dbReference type="InterPro" id="IPR016036">
    <property type="entry name" value="Malonyl_transacylase_ACP-bd"/>
</dbReference>
<feature type="active site" description="Proton acceptor; for dehydratase activity" evidence="9">
    <location>
        <position position="1012"/>
    </location>
</feature>
<dbReference type="InterPro" id="IPR009081">
    <property type="entry name" value="PP-bd_ACP"/>
</dbReference>
<feature type="region of interest" description="Disordered" evidence="10">
    <location>
        <begin position="1246"/>
        <end position="1270"/>
    </location>
</feature>
<dbReference type="SMART" id="SM00827">
    <property type="entry name" value="PKS_AT"/>
    <property type="match status" value="2"/>
</dbReference>
<dbReference type="PANTHER" id="PTHR43775:SF51">
    <property type="entry name" value="INACTIVE PHENOLPHTHIOCEROL SYNTHESIS POLYKETIDE SYNTHASE TYPE I PKS1-RELATED"/>
    <property type="match status" value="1"/>
</dbReference>
<dbReference type="InterPro" id="IPR036291">
    <property type="entry name" value="NAD(P)-bd_dom_sf"/>
</dbReference>
<dbReference type="Pfam" id="PF00550">
    <property type="entry name" value="PP-binding"/>
    <property type="match status" value="2"/>
</dbReference>
<sequence>MVSEEKLVDYLKRVSADLHATRQRLREAEERGQEPVAVVEAACRYPGGIRTPEDLWDLVAAGGNALGAFPDNRGWDLRRLFHPDPDHPGTTYAREGGFLHDADLFDPEFFGISPREAAVLDPQQRLLLECAWEALERAGIDPRSLQGSRTGVYAGAALPGFGTPHIDPAAEGHLVTGSAPSVLSGRLAYTFGLEGPAVTIDTACSSSLVAVHLAAHALRQRECDLALAGGVTVMTTPYVFTEFSRQRGLAADGRCKPFAAAADGTAFSEGAGLLVLERLSDARRAGHRVLAVIRGSAVNQDGASNGLTAPNGPAQQRVIRAALAGARLSPAEVDAVEAHGTGTRLGDPIEADALLATYGQERHGGRPLWLGSVKSNIGHTQGAAGAAGLIKMVQALRHETLPATLYADEPTPHADWESGAVRLLSAPVAWPRGEHGEHTRRAGISSFGISGTNAHLILEEAPAADAEGAGGDGDGDGGGVRPVVRVGATGPREEQGQGQGQEQHQQQRQQRQRSSMMPTPHLPWLLSARSPAALRAQADALANHVAHADHSIADIGGTLLRRTLFEHRAVVLGTDRDERAAALAALAAGRAHPALTRAAGPARNGGTAFLFTGQGSQRPGMGRQLYDTFDVFAESLDETCARLDPLLEQPLKPVLFAPADTAQAAVLHGTGMTQAALFALEVALYRQVTSFGIAPSHLTGHSVGEIAAAHVAGVFSLADACTLVAARGRLMQALPAGGAMLAVQAAEDDVLPLLAGQEERLSLAAVNGPTAVVVSGEAAAVGEVEKALRGRGLKTKRLNVSHAFHSPLIEPMLDDFREVARGLTFHAPTLPVVSNLTGRLADAELMADAEYWVRHVRRPVRFHDGLRALSEQGVVRYLELGPDPVLATMVQDGLPAPAEGEEPEPVVAAALRSKHDEGRTLLGAVAALHTDGQPADLTALFPADAGQVPLPTYRFQRRRYWRVAPDAAAPARAAGLQETGHPLLPAVIRQADGGILLAGRLSLRTHPWLADHTIAGGVPLPATAFVELALLAGRHAACDTIDDLTLETPLLLDDTGTGVGAAVGAGADALVDAIEVQLALGAPDGSGRRALTVHSRPADDAADDGDAADAADAAGRGGPGGSGDLGDPGDPGDLGDGGGSRGWRRHATGILSAGPAAEPAAPDAAPWPPADATALDVDALYARLDAQGYSYGPAFRAVHAAWRHGDDLYADVRLADEQRAEADAFALHPALLDAALHAVDELYRGSEGRGQEQGQGGQEPEQGRGDADAPVRLPFSFSDIRHHATGATRLWVRLSPQGDDRLRLSLTDGEGGQVATVDALQLRLIPADRWRAARPTTAAPLYHLDWHELPLPEPAETDPAAHSWAVLGAHDAGLAPAAHYPDLAALKAAVEAGEPVPDIVFAPFPAQGTETDVPAQVRAHARHALELLRDWLTTEAFAAARLVVLTTGAVTARPEDGPADLATAPVWGLVRAAQAEQPDHVVLVDIDKDIDKDTDEETDQATDAGTASRHALPAALAAAAAQAETQLALRAGTVLVPRLAVVPPRTDTPALHATAPESTTDTVDSTGIAGAAESGGTVLITGGTGGLGQAVARHLAAAHGARHLLLVSRRGDAAEGVAELRADLADDGVDVRVAACDITDRDALAGLLADIPAAHPLTAVVHTAGVIDDSLITAMTPERLDAVLAPKADAAWHLHELTRDKDLSAFVLFSSGASVLGNGGQANYAAANTFLNTLAEHRRAAGLAATSVAWGLWESASGGMAARLGDADRARIHRTGVTGLTDEQALALFDAALTAEHPTVLATRFDRAVLRGQAAARTLQPALRGLVRTPRPTASAGAIGSTAATGSATDENAPSSWAARLARLSAADRDRALNELIREQIATVLAHPSPDTIELGRAFQELGFDSLTALELRNRLSTATGIRLPATLVFDHPSPTALVRHLHSHLPDEAQHTSPTAPGASAEGTAATATGIDDDPIAIVGMACRYPGGVTSPEQLWQLVATGTDAIGPFPEDRGWDTAGLFDPDPDQVGHSYTREGGFLYDAARFDAGFFGISPREAAATDPQQRLLLETAWQAFEHAGIDPAALRGTPCGVITGIMYDDYGSRFLARKPDGFEGRIMTGSTPSVASGRVAYTFGLEGPAITVDTACSSSLVAMHLAAQALRQGECELALAGGVTVMATPNTFVEFSRQRGLAPDGRCKPFAAAADGTGWGEGAGLVVLERLSDARRKGHRVLALLRGSAVNQDGASNGMTAPNGPSQERVIRTALAGAGRGPEDIDVVEAHGTGTTLGDPIEAQALLATYGQGRPEDRPLWLGSVKSNIGHTQAAAGVAGVIKMVMALRHEQLPTTLHADEPTPHVQWDGGGVRLLTEPVPWSRGERTRRAGVSSFGISGTNAHLILEEPPEEDLPEPVAAEPGGVVPWVVSGRTPDALREQARRLGEFVVGAGDVSAAEVGWSLATTRSVFEHRAVVAGRDRDDLVAGMQALAAGETPTDVVSGAAASSGAGPVLVFPGQGSQWVGMGAQLLDESPVFAARIAECEQALSAYVDWSLSDVLRGDGSELSRVEVVQPVLWAVMVSLAAVWADYGVTPAAVVGHSQGEMAAACVAGALSLEDAARIVAVRSDALRQLQGHGDMASLGTGAEQAAELIGDRPGVVVAAVNGPSSTVISGPPEHVAAVVAEAEARGLRARVIDVGYASHGPQIDQLHDLLTEGLADIRPANTDVAFYSTVTAERLTDTTALDTDYWVTNLRQPVRFADTIEALLADGYRLFIEASAHPVLGLGMEETIEQADIPATVVPTLRRDHGDTTQLTRAAAHAFTAGADVDWRRWFPADPTPRTVDLPTYAFQHQHYWLEEPSGLTGDAADLGMVAAGHPLLGACVELAESDSYLFTGRLSRRAPSWLAEHVVAGTVLVPGAALVEWVLRAGDEAGCPTIEELTLQAPLVLPESGGLQVQVVVGATDEQSGRRDVHVYSRSEQDASAVWVCHAVGVVSSEMPEAAAELSGQWPPAGAEAVDVEDFYARAAEAGYAYGPAFQGLRALWRHGTELFAEVVLPEQAGGHDGFGIHPALLDAALHPLMLLDRPADGQMWLPFAWSGVSLNADRATHVRVRLSPRGEAAERDLRVVIADATGAPVLTVDALTLRAADPGRLGAAARGGVDGLYTVDWTPLPLPQPLPLPRTDAGGSADWVILSDNSSAALADAVSSATAAGGGAPWALLAPVGGGSADDGLPVVRRTLSLVQEFLAAPELTESRLVIVTRGAVATDADGDVAASAAAVWGLIRSAQSENPGRFVLLDVEEEHLHPDGGELPYAALRHAVEELDEPQLALRSGKFLVPRMTPAAAPEELVPPVGTSGWRLGTSGTATLENLSVIDAPEAFAPLEPGQVRISVRAAGMNFRDVLIALGMYPDKGTFAGSEGAGHVTEVGPGVTHLSVGDRVMGLFEGAFAPLAVADARMVVPIPEGWSFQEAAAVPVVFLTAWYGLVDLGRLRAGESLLIHAGTGGVGMAATQIARHLGAEVFATASPAKHGVLDGMGIDAAHRASSRDLDFEETLRAATGGRGMDVVLNSLAGEFTDASLRLLAEGGRMVDMGKTDKRDPDRVAAEHAGAWYRAFDLVPHAGPDRIGEMLAELGELFASGALAPLPVQTWPLGRAREAFRFMSQAKHTGKLVLEIPPALDPDGTVLITGGTGVLAAAVAEHLVREWGVRHLLLAGRRGSEAPGSSELAEELTELGAEVTFAAADVSDPDAVAELVGKTDPAHPLTGVIHAAGVLDDAVVTAQTPESLARVWAAKATAAHLLHEATREARLGLFLVFSSAAATLGSPGQANYAAANAYCDALVRQRRAEGLAGLSIGWGLWQTASGMTGHLGETDLARMKRTGFTPLTTEGGLALLDAARAHGRPHVVAVDLDARAVAAQPAPSRPALLRALAAGATPGARTARRTAAAGSVAPAGGLADRLAGLPHPERRRLLLDLVRGNVAGVLGHSDHDAVRPDTSFKELGFDSLTAVELRNRLAAATGLKLPAALVFDYPESATLVDHLLERLSPDGAPPPVKDAADPVLNDLGRIESSLDALALDADARSRVTRRLNTLLSKLNGAATAGSPADVTDLDALDALDDVSDDEMFEFIDREL</sequence>
<dbReference type="InterPro" id="IPR020841">
    <property type="entry name" value="PKS_Beta-ketoAc_synthase_dom"/>
</dbReference>
<dbReference type="PROSITE" id="PS52019">
    <property type="entry name" value="PKS_MFAS_DH"/>
    <property type="match status" value="2"/>
</dbReference>
<dbReference type="Pfam" id="PF13602">
    <property type="entry name" value="ADH_zinc_N_2"/>
    <property type="match status" value="1"/>
</dbReference>
<dbReference type="InterPro" id="IPR014043">
    <property type="entry name" value="Acyl_transferase_dom"/>
</dbReference>
<feature type="compositionally biased region" description="Low complexity" evidence="10">
    <location>
        <begin position="500"/>
        <end position="513"/>
    </location>
</feature>
<proteinExistence type="predicted"/>
<dbReference type="InterPro" id="IPR049552">
    <property type="entry name" value="PKS_DH_N"/>
</dbReference>
<feature type="compositionally biased region" description="Gly residues" evidence="10">
    <location>
        <begin position="468"/>
        <end position="480"/>
    </location>
</feature>
<dbReference type="FunFam" id="3.40.47.10:FF:000019">
    <property type="entry name" value="Polyketide synthase type I"/>
    <property type="match status" value="2"/>
</dbReference>
<feature type="domain" description="Carrier" evidence="11">
    <location>
        <begin position="1871"/>
        <end position="1946"/>
    </location>
</feature>
<comment type="pathway">
    <text evidence="2">Antibiotic biosynthesis.</text>
</comment>
<feature type="active site" description="Proton acceptor; for dehydratase activity" evidence="9">
    <location>
        <position position="2905"/>
    </location>
</feature>
<feature type="active site" description="Proton donor; for dehydratase activity" evidence="9">
    <location>
        <position position="3071"/>
    </location>
</feature>
<dbReference type="Gene3D" id="3.10.129.110">
    <property type="entry name" value="Polyketide synthase dehydratase"/>
    <property type="match status" value="2"/>
</dbReference>
<evidence type="ECO:0000256" key="4">
    <source>
        <dbReference type="ARBA" id="ARBA00022553"/>
    </source>
</evidence>
<dbReference type="GO" id="GO:0006633">
    <property type="term" value="P:fatty acid biosynthetic process"/>
    <property type="evidence" value="ECO:0007669"/>
    <property type="project" value="InterPro"/>
</dbReference>
<dbReference type="Gene3D" id="3.90.180.10">
    <property type="entry name" value="Medium-chain alcohol dehydrogenases, catalytic domain"/>
    <property type="match status" value="1"/>
</dbReference>
<dbReference type="CDD" id="cd05195">
    <property type="entry name" value="enoyl_red"/>
    <property type="match status" value="1"/>
</dbReference>
<dbReference type="PROSITE" id="PS00606">
    <property type="entry name" value="KS3_1"/>
    <property type="match status" value="2"/>
</dbReference>
<feature type="region of interest" description="Disordered" evidence="10">
    <location>
        <begin position="465"/>
        <end position="521"/>
    </location>
</feature>
<dbReference type="InterPro" id="IPR036299">
    <property type="entry name" value="Polyketide_synth_docking_sf"/>
</dbReference>
<protein>
    <submittedName>
        <fullName evidence="15">MonAIII</fullName>
    </submittedName>
    <submittedName>
        <fullName evidence="14">Monensin polyketide synthase modules 3 and 4</fullName>
    </submittedName>
</protein>
<evidence type="ECO:0000256" key="6">
    <source>
        <dbReference type="ARBA" id="ARBA00023194"/>
    </source>
</evidence>
<dbReference type="InterPro" id="IPR042104">
    <property type="entry name" value="PKS_dehydratase_sf"/>
</dbReference>
<dbReference type="InterPro" id="IPR055123">
    <property type="entry name" value="SpnB-like_Rossmann"/>
</dbReference>
<dbReference type="Pfam" id="PF00698">
    <property type="entry name" value="Acyl_transf_1"/>
    <property type="match status" value="2"/>
</dbReference>
<dbReference type="SUPFAM" id="SSF52151">
    <property type="entry name" value="FabD/lysophospholipase-like"/>
    <property type="match status" value="2"/>
</dbReference>
<dbReference type="InterPro" id="IPR050091">
    <property type="entry name" value="PKS_NRPS_Biosynth_Enz"/>
</dbReference>
<keyword evidence="3" id="KW-0596">Phosphopantetheine</keyword>
<dbReference type="InterPro" id="IPR011032">
    <property type="entry name" value="GroES-like_sf"/>
</dbReference>
<dbReference type="Pfam" id="PF02801">
    <property type="entry name" value="Ketoacyl-synt_C"/>
    <property type="match status" value="2"/>
</dbReference>
<feature type="compositionally biased region" description="Gly residues" evidence="10">
    <location>
        <begin position="1132"/>
        <end position="1141"/>
    </location>
</feature>
<comment type="cofactor">
    <cofactor evidence="1">
        <name>pantetheine 4'-phosphate</name>
        <dbReference type="ChEBI" id="CHEBI:47942"/>
    </cofactor>
</comment>
<feature type="compositionally biased region" description="Low complexity" evidence="10">
    <location>
        <begin position="481"/>
        <end position="490"/>
    </location>
</feature>
<dbReference type="FunFam" id="3.40.50.720:FF:000209">
    <property type="entry name" value="Polyketide synthase Pks12"/>
    <property type="match status" value="1"/>
</dbReference>
<evidence type="ECO:0000256" key="7">
    <source>
        <dbReference type="ARBA" id="ARBA00023268"/>
    </source>
</evidence>
<feature type="compositionally biased region" description="Acidic residues" evidence="10">
    <location>
        <begin position="1100"/>
        <end position="1109"/>
    </location>
</feature>
<dbReference type="InterPro" id="IPR013154">
    <property type="entry name" value="ADH-like_N"/>
</dbReference>
<evidence type="ECO:0000259" key="13">
    <source>
        <dbReference type="PROSITE" id="PS52019"/>
    </source>
</evidence>
<dbReference type="SUPFAM" id="SSF53901">
    <property type="entry name" value="Thiolase-like"/>
    <property type="match status" value="2"/>
</dbReference>
<dbReference type="FunFam" id="3.90.180.10:FF:000032">
    <property type="entry name" value="Probable polyketide synthase pks1"/>
    <property type="match status" value="1"/>
</dbReference>
<dbReference type="InterPro" id="IPR049551">
    <property type="entry name" value="PKS_DH_C"/>
</dbReference>
<dbReference type="PROSITE" id="PS00012">
    <property type="entry name" value="PHOSPHOPANTETHEINE"/>
    <property type="match status" value="2"/>
</dbReference>
<dbReference type="InterPro" id="IPR057326">
    <property type="entry name" value="KR_dom"/>
</dbReference>
<feature type="domain" description="Ketosynthase family 3 (KS3)" evidence="12">
    <location>
        <begin position="33"/>
        <end position="460"/>
    </location>
</feature>
<dbReference type="InterPro" id="IPR020807">
    <property type="entry name" value="PKS_DH"/>
</dbReference>
<dbReference type="SMART" id="SM00825">
    <property type="entry name" value="PKS_KS"/>
    <property type="match status" value="2"/>
</dbReference>
<dbReference type="CDD" id="cd08956">
    <property type="entry name" value="KR_3_FAS_SDR_x"/>
    <property type="match status" value="2"/>
</dbReference>
<dbReference type="GO" id="GO:0004315">
    <property type="term" value="F:3-oxoacyl-[acyl-carrier-protein] synthase activity"/>
    <property type="evidence" value="ECO:0007669"/>
    <property type="project" value="InterPro"/>
</dbReference>
<name>Q846X4_STRVG</name>
<keyword evidence="8" id="KW-0012">Acyltransferase</keyword>
<dbReference type="Pfam" id="PF14765">
    <property type="entry name" value="PS-DH"/>
    <property type="match status" value="2"/>
</dbReference>
<dbReference type="InterPro" id="IPR049900">
    <property type="entry name" value="PKS_mFAS_DH"/>
</dbReference>
<feature type="region of interest" description="Disordered" evidence="10">
    <location>
        <begin position="1947"/>
        <end position="1967"/>
    </location>
</feature>
<keyword evidence="7" id="KW-0511">Multifunctional enzyme</keyword>
<reference evidence="14" key="2">
    <citation type="journal article" date="2003" name="Mol. Microbiol.">
        <title>Analysis of the biosynthetic gene cluster for the polyether antibiotic monensin in Streptomyces cinnamonensis and evidence for the role of monB and monC genes in oxidative cyclization.</title>
        <authorList>
            <person name="Oliynyk M."/>
            <person name="Stark C.B."/>
            <person name="Bhatt A."/>
            <person name="Jones M.A."/>
            <person name="Hughes-Thomas Z.A."/>
            <person name="Wilkinson C."/>
            <person name="Oliynyk Z."/>
            <person name="Demydchuk Y."/>
            <person name="Staunton J."/>
            <person name="Leadlay P.F."/>
        </authorList>
    </citation>
    <scope>NUCLEOTIDE SEQUENCE</scope>
    <source>
        <strain evidence="14">ATCC15413</strain>
    </source>
</reference>
<dbReference type="FunFam" id="3.40.366.10:FF:000002">
    <property type="entry name" value="Probable polyketide synthase 2"/>
    <property type="match status" value="2"/>
</dbReference>
<dbReference type="InterPro" id="IPR001227">
    <property type="entry name" value="Ac_transferase_dom_sf"/>
</dbReference>
<feature type="region of interest" description="N-terminal hotdog fold" evidence="9">
    <location>
        <begin position="2873"/>
        <end position="2998"/>
    </location>
</feature>
<gene>
    <name evidence="14" type="primary">monAIII</name>
</gene>
<dbReference type="PROSITE" id="PS52004">
    <property type="entry name" value="KS3_2"/>
    <property type="match status" value="2"/>
</dbReference>
<evidence type="ECO:0000256" key="3">
    <source>
        <dbReference type="ARBA" id="ARBA00022450"/>
    </source>
</evidence>
<dbReference type="SUPFAM" id="SSF47336">
    <property type="entry name" value="ACP-like"/>
    <property type="match status" value="2"/>
</dbReference>
<evidence type="ECO:0000259" key="12">
    <source>
        <dbReference type="PROSITE" id="PS52004"/>
    </source>
</evidence>
<dbReference type="SUPFAM" id="SSF55048">
    <property type="entry name" value="Probable ACP-binding domain of malonyl-CoA ACP transacylase"/>
    <property type="match status" value="2"/>
</dbReference>
<dbReference type="SMART" id="SM01294">
    <property type="entry name" value="PKS_PP_betabranch"/>
    <property type="match status" value="2"/>
</dbReference>
<keyword evidence="5" id="KW-0808">Transferase</keyword>
<dbReference type="InterPro" id="IPR036736">
    <property type="entry name" value="ACP-like_sf"/>
</dbReference>
<dbReference type="Pfam" id="PF08990">
    <property type="entry name" value="Docking"/>
    <property type="match status" value="1"/>
</dbReference>
<dbReference type="InterPro" id="IPR006162">
    <property type="entry name" value="Ppantetheine_attach_site"/>
</dbReference>
<dbReference type="SUPFAM" id="SSF50129">
    <property type="entry name" value="GroES-like"/>
    <property type="match status" value="1"/>
</dbReference>
<keyword evidence="6" id="KW-0045">Antibiotic biosynthesis</keyword>
<accession>Q846X4</accession>
<reference evidence="15" key="3">
    <citation type="journal article" date="2016" name="J. Ind. Microbiol. Biotechnol.">
        <title>DasR positively controls monensin production at two-level regulation in Streptomyces cinnamonensis.</title>
        <authorList>
            <person name="Zhang Y."/>
            <person name="Lin C.Y."/>
            <person name="Li X.M."/>
            <person name="Tang Z.K."/>
            <person name="Qiao J."/>
            <person name="Zhao G.R."/>
        </authorList>
    </citation>
    <scope>NUCLEOTIDE SEQUENCE</scope>
    <source>
        <strain evidence="15">ST021</strain>
    </source>
</reference>
<dbReference type="SUPFAM" id="SSF51735">
    <property type="entry name" value="NAD(P)-binding Rossmann-fold domains"/>
    <property type="match status" value="5"/>
</dbReference>
<feature type="active site" description="Proton donor; for dehydratase activity" evidence="9">
    <location>
        <position position="1233"/>
    </location>
</feature>
<feature type="region of interest" description="C-terminal hotdog fold" evidence="9">
    <location>
        <begin position="1172"/>
        <end position="1331"/>
    </location>
</feature>
<feature type="domain" description="Ketosynthase family 3 (KS3)" evidence="12">
    <location>
        <begin position="1974"/>
        <end position="2401"/>
    </location>
</feature>
<dbReference type="GO" id="GO:0031177">
    <property type="term" value="F:phosphopantetheine binding"/>
    <property type="evidence" value="ECO:0007669"/>
    <property type="project" value="InterPro"/>
</dbReference>
<evidence type="ECO:0000259" key="11">
    <source>
        <dbReference type="PROSITE" id="PS50075"/>
    </source>
</evidence>
<feature type="domain" description="PKS/mFAS DH" evidence="13">
    <location>
        <begin position="2873"/>
        <end position="3151"/>
    </location>
</feature>